<dbReference type="GO" id="GO:0004309">
    <property type="term" value="F:exopolyphosphatase activity"/>
    <property type="evidence" value="ECO:0007669"/>
    <property type="project" value="TreeGrafter"/>
</dbReference>
<proteinExistence type="inferred from homology"/>
<dbReference type="GO" id="GO:0008253">
    <property type="term" value="F:5'-nucleotidase activity"/>
    <property type="evidence" value="ECO:0007669"/>
    <property type="project" value="UniProtKB-EC"/>
</dbReference>
<dbReference type="EC" id="3.1.3.5" evidence="3"/>
<reference evidence="9 10" key="1">
    <citation type="submission" date="2020-03" db="EMBL/GenBank/DDBJ databases">
        <title>Genomic Encyclopedia of Type Strains, Phase IV (KMG-IV): sequencing the most valuable type-strain genomes for metagenomic binning, comparative biology and taxonomic classification.</title>
        <authorList>
            <person name="Goeker M."/>
        </authorList>
    </citation>
    <scope>NUCLEOTIDE SEQUENCE [LARGE SCALE GENOMIC DNA]</scope>
    <source>
        <strain evidence="9 10">DSM 21299</strain>
    </source>
</reference>
<evidence type="ECO:0000259" key="8">
    <source>
        <dbReference type="Pfam" id="PF01975"/>
    </source>
</evidence>
<comment type="caution">
    <text evidence="9">The sequence shown here is derived from an EMBL/GenBank/DDBJ whole genome shotgun (WGS) entry which is preliminary data.</text>
</comment>
<dbReference type="GO" id="GO:0008254">
    <property type="term" value="F:3'-nucleotidase activity"/>
    <property type="evidence" value="ECO:0007669"/>
    <property type="project" value="TreeGrafter"/>
</dbReference>
<dbReference type="SUPFAM" id="SSF64167">
    <property type="entry name" value="SurE-like"/>
    <property type="match status" value="1"/>
</dbReference>
<evidence type="ECO:0000256" key="1">
    <source>
        <dbReference type="ARBA" id="ARBA00000815"/>
    </source>
</evidence>
<dbReference type="GO" id="GO:0000166">
    <property type="term" value="F:nucleotide binding"/>
    <property type="evidence" value="ECO:0007669"/>
    <property type="project" value="UniProtKB-KW"/>
</dbReference>
<dbReference type="GO" id="GO:0046872">
    <property type="term" value="F:metal ion binding"/>
    <property type="evidence" value="ECO:0007669"/>
    <property type="project" value="UniProtKB-KW"/>
</dbReference>
<dbReference type="AlphaFoldDB" id="A0A846M8R2"/>
<keyword evidence="4" id="KW-0963">Cytoplasm</keyword>
<dbReference type="InterPro" id="IPR036523">
    <property type="entry name" value="SurE-like_sf"/>
</dbReference>
<accession>A0A846M8R2</accession>
<comment type="catalytic activity">
    <reaction evidence="1">
        <text>a ribonucleoside 5'-phosphate + H2O = a ribonucleoside + phosphate</text>
        <dbReference type="Rhea" id="RHEA:12484"/>
        <dbReference type="ChEBI" id="CHEBI:15377"/>
        <dbReference type="ChEBI" id="CHEBI:18254"/>
        <dbReference type="ChEBI" id="CHEBI:43474"/>
        <dbReference type="ChEBI" id="CHEBI:58043"/>
        <dbReference type="EC" id="3.1.3.5"/>
    </reaction>
</comment>
<evidence type="ECO:0000256" key="3">
    <source>
        <dbReference type="ARBA" id="ARBA00012643"/>
    </source>
</evidence>
<evidence type="ECO:0000256" key="6">
    <source>
        <dbReference type="ARBA" id="ARBA00022741"/>
    </source>
</evidence>
<evidence type="ECO:0000313" key="9">
    <source>
        <dbReference type="EMBL" id="NIJ17843.1"/>
    </source>
</evidence>
<protein>
    <recommendedName>
        <fullName evidence="3">5'-nucleotidase</fullName>
        <ecNumber evidence="3">3.1.3.5</ecNumber>
    </recommendedName>
</protein>
<keyword evidence="10" id="KW-1185">Reference proteome</keyword>
<dbReference type="Gene3D" id="3.40.1210.10">
    <property type="entry name" value="Survival protein SurE-like phosphatase/nucleotidase"/>
    <property type="match status" value="1"/>
</dbReference>
<evidence type="ECO:0000313" key="10">
    <source>
        <dbReference type="Proteomes" id="UP000576821"/>
    </source>
</evidence>
<evidence type="ECO:0000256" key="5">
    <source>
        <dbReference type="ARBA" id="ARBA00022723"/>
    </source>
</evidence>
<dbReference type="PANTHER" id="PTHR30457">
    <property type="entry name" value="5'-NUCLEOTIDASE SURE"/>
    <property type="match status" value="1"/>
</dbReference>
<comment type="similarity">
    <text evidence="2">Belongs to the SurE nucleotidase family.</text>
</comment>
<gene>
    <name evidence="9" type="ORF">FHS54_002843</name>
</gene>
<dbReference type="RefSeq" id="WP_167304673.1">
    <property type="nucleotide sequence ID" value="NZ_JAASQR010000004.1"/>
</dbReference>
<dbReference type="EMBL" id="JAASQR010000004">
    <property type="protein sequence ID" value="NIJ17843.1"/>
    <property type="molecule type" value="Genomic_DNA"/>
</dbReference>
<dbReference type="Pfam" id="PF01975">
    <property type="entry name" value="SurE"/>
    <property type="match status" value="1"/>
</dbReference>
<evidence type="ECO:0000256" key="7">
    <source>
        <dbReference type="ARBA" id="ARBA00022801"/>
    </source>
</evidence>
<keyword evidence="5" id="KW-0479">Metal-binding</keyword>
<dbReference type="InterPro" id="IPR030048">
    <property type="entry name" value="SurE"/>
</dbReference>
<dbReference type="InterPro" id="IPR002828">
    <property type="entry name" value="SurE-like_Pase/nucleotidase"/>
</dbReference>
<sequence length="284" mass="29612">MNVLLTNSEGDGSRGILSLRGALIAAGFNVLTVAPASSAPRMSRAISDRTAMRMERAGDDDCHPIYRVHGTAADCVRVAILSGMARNIAAVVSGIAEEANIGDDASYSSTFGAAAEAAILGYPAMALSQQAHSSVSGCDGAHEQDFSWSCAVGAELTAWLAASPPPERSILNVNIPARLTGRHLKLTSLSERIWEPLDWEQAETGVDDGWLIHPAAYRSSRFVEEAGSDASAIANGHVSVTPISLDQGSVKAAVRLRAWTRRIIQAADPRLGASDGACAAGCCG</sequence>
<dbReference type="PANTHER" id="PTHR30457:SF12">
    <property type="entry name" value="5'_3'-NUCLEOTIDASE SURE"/>
    <property type="match status" value="1"/>
</dbReference>
<evidence type="ECO:0000256" key="2">
    <source>
        <dbReference type="ARBA" id="ARBA00011062"/>
    </source>
</evidence>
<keyword evidence="7 9" id="KW-0378">Hydrolase</keyword>
<name>A0A846M8R2_9SPHN</name>
<keyword evidence="6" id="KW-0547">Nucleotide-binding</keyword>
<organism evidence="9 10">
    <name type="scientific">Sphingobium vermicomposti</name>
    <dbReference type="NCBI Taxonomy" id="529005"/>
    <lineage>
        <taxon>Bacteria</taxon>
        <taxon>Pseudomonadati</taxon>
        <taxon>Pseudomonadota</taxon>
        <taxon>Alphaproteobacteria</taxon>
        <taxon>Sphingomonadales</taxon>
        <taxon>Sphingomonadaceae</taxon>
        <taxon>Sphingobium</taxon>
    </lineage>
</organism>
<dbReference type="Proteomes" id="UP000576821">
    <property type="component" value="Unassembled WGS sequence"/>
</dbReference>
<feature type="domain" description="Survival protein SurE-like phosphatase/nucleotidase" evidence="8">
    <location>
        <begin position="3"/>
        <end position="195"/>
    </location>
</feature>
<evidence type="ECO:0000256" key="4">
    <source>
        <dbReference type="ARBA" id="ARBA00022490"/>
    </source>
</evidence>